<dbReference type="InterPro" id="IPR025709">
    <property type="entry name" value="Leu_tRNA-synth_edit"/>
</dbReference>
<feature type="short sequence motif" description="'HIGH' region" evidence="9">
    <location>
        <begin position="77"/>
        <end position="87"/>
    </location>
</feature>
<dbReference type="CDD" id="cd07958">
    <property type="entry name" value="Anticodon_Ia_Leu_BEm"/>
    <property type="match status" value="1"/>
</dbReference>
<dbReference type="NCBIfam" id="TIGR00396">
    <property type="entry name" value="leuS_bact"/>
    <property type="match status" value="1"/>
</dbReference>
<dbReference type="InterPro" id="IPR002302">
    <property type="entry name" value="Leu-tRNA-ligase"/>
</dbReference>
<dbReference type="FunFam" id="1.10.730.10:FF:000002">
    <property type="entry name" value="Leucine--tRNA ligase"/>
    <property type="match status" value="1"/>
</dbReference>
<gene>
    <name evidence="9 15" type="primary">leuS</name>
    <name evidence="15" type="ORF">STIAU_5425</name>
</gene>
<dbReference type="GO" id="GO:0006429">
    <property type="term" value="P:leucyl-tRNA aminoacylation"/>
    <property type="evidence" value="ECO:0007669"/>
    <property type="project" value="UniProtKB-UniRule"/>
</dbReference>
<name>Q08UG4_STIAD</name>
<dbReference type="Pfam" id="PF09334">
    <property type="entry name" value="tRNA-synt_1g"/>
    <property type="match status" value="1"/>
</dbReference>
<comment type="caution">
    <text evidence="15">The sequence shown here is derived from an EMBL/GenBank/DDBJ whole genome shotgun (WGS) entry which is preliminary data.</text>
</comment>
<dbReference type="Proteomes" id="UP000032702">
    <property type="component" value="Unassembled WGS sequence"/>
</dbReference>
<dbReference type="Pfam" id="PF08264">
    <property type="entry name" value="Anticodon_1"/>
    <property type="match status" value="1"/>
</dbReference>
<dbReference type="PANTHER" id="PTHR43740:SF2">
    <property type="entry name" value="LEUCINE--TRNA LIGASE, MITOCHONDRIAL"/>
    <property type="match status" value="1"/>
</dbReference>
<evidence type="ECO:0000259" key="14">
    <source>
        <dbReference type="Pfam" id="PF13603"/>
    </source>
</evidence>
<comment type="catalytic activity">
    <reaction evidence="8 9">
        <text>tRNA(Leu) + L-leucine + ATP = L-leucyl-tRNA(Leu) + AMP + diphosphate</text>
        <dbReference type="Rhea" id="RHEA:11688"/>
        <dbReference type="Rhea" id="RHEA-COMP:9613"/>
        <dbReference type="Rhea" id="RHEA-COMP:9622"/>
        <dbReference type="ChEBI" id="CHEBI:30616"/>
        <dbReference type="ChEBI" id="CHEBI:33019"/>
        <dbReference type="ChEBI" id="CHEBI:57427"/>
        <dbReference type="ChEBI" id="CHEBI:78442"/>
        <dbReference type="ChEBI" id="CHEBI:78494"/>
        <dbReference type="ChEBI" id="CHEBI:456215"/>
        <dbReference type="EC" id="6.1.1.4"/>
    </reaction>
</comment>
<dbReference type="PATRIC" id="fig|378806.16.peg.3058"/>
<evidence type="ECO:0000256" key="5">
    <source>
        <dbReference type="ARBA" id="ARBA00022840"/>
    </source>
</evidence>
<dbReference type="InterPro" id="IPR013155">
    <property type="entry name" value="M/V/L/I-tRNA-synth_anticd-bd"/>
</dbReference>
<feature type="domain" description="Aminoacyl-tRNA synthetase class Ia" evidence="11">
    <location>
        <begin position="457"/>
        <end position="665"/>
    </location>
</feature>
<dbReference type="GO" id="GO:0005524">
    <property type="term" value="F:ATP binding"/>
    <property type="evidence" value="ECO:0007669"/>
    <property type="project" value="UniProtKB-UniRule"/>
</dbReference>
<dbReference type="PRINTS" id="PR00985">
    <property type="entry name" value="TRNASYNTHLEU"/>
</dbReference>
<feature type="domain" description="Leucyl-tRNA synthetase editing" evidence="14">
    <location>
        <begin position="256"/>
        <end position="443"/>
    </location>
</feature>
<dbReference type="InterPro" id="IPR001412">
    <property type="entry name" value="aa-tRNA-synth_I_CS"/>
</dbReference>
<dbReference type="Gene3D" id="3.90.740.10">
    <property type="entry name" value="Valyl/Leucyl/Isoleucyl-tRNA synthetase, editing domain"/>
    <property type="match status" value="1"/>
</dbReference>
<evidence type="ECO:0000256" key="10">
    <source>
        <dbReference type="RuleBase" id="RU363035"/>
    </source>
</evidence>
<dbReference type="EC" id="6.1.1.4" evidence="9"/>
<organism evidence="15 16">
    <name type="scientific">Stigmatella aurantiaca (strain DW4/3-1)</name>
    <dbReference type="NCBI Taxonomy" id="378806"/>
    <lineage>
        <taxon>Bacteria</taxon>
        <taxon>Pseudomonadati</taxon>
        <taxon>Myxococcota</taxon>
        <taxon>Myxococcia</taxon>
        <taxon>Myxococcales</taxon>
        <taxon>Cystobacterineae</taxon>
        <taxon>Archangiaceae</taxon>
        <taxon>Stigmatella</taxon>
    </lineage>
</organism>
<evidence type="ECO:0000256" key="4">
    <source>
        <dbReference type="ARBA" id="ARBA00022741"/>
    </source>
</evidence>
<dbReference type="AlphaFoldDB" id="Q08UG4"/>
<dbReference type="FunFam" id="3.40.50.620:FF:000003">
    <property type="entry name" value="Leucine--tRNA ligase"/>
    <property type="match status" value="1"/>
</dbReference>
<keyword evidence="5 9" id="KW-0067">ATP-binding</keyword>
<comment type="subcellular location">
    <subcellularLocation>
        <location evidence="9">Cytoplasm</location>
    </subcellularLocation>
</comment>
<dbReference type="CDD" id="cd00812">
    <property type="entry name" value="LeuRS_core"/>
    <property type="match status" value="1"/>
</dbReference>
<keyword evidence="2 9" id="KW-0963">Cytoplasm</keyword>
<proteinExistence type="inferred from homology"/>
<dbReference type="InterPro" id="IPR015413">
    <property type="entry name" value="Methionyl/Leucyl_tRNA_Synth"/>
</dbReference>
<evidence type="ECO:0000256" key="8">
    <source>
        <dbReference type="ARBA" id="ARBA00047469"/>
    </source>
</evidence>
<evidence type="ECO:0000256" key="3">
    <source>
        <dbReference type="ARBA" id="ARBA00022598"/>
    </source>
</evidence>
<dbReference type="PROSITE" id="PS00178">
    <property type="entry name" value="AA_TRNA_LIGASE_I"/>
    <property type="match status" value="1"/>
</dbReference>
<dbReference type="InterPro" id="IPR009008">
    <property type="entry name" value="Val/Leu/Ile-tRNA-synth_edit"/>
</dbReference>
<dbReference type="EMBL" id="AAMD01000129">
    <property type="protein sequence ID" value="EAU64115.1"/>
    <property type="molecule type" value="Genomic_DNA"/>
</dbReference>
<comment type="caution">
    <text evidence="9">Lacks conserved residue(s) required for the propagation of feature annotation.</text>
</comment>
<dbReference type="SUPFAM" id="SSF52374">
    <property type="entry name" value="Nucleotidylyl transferase"/>
    <property type="match status" value="1"/>
</dbReference>
<dbReference type="Gene3D" id="3.10.20.590">
    <property type="match status" value="1"/>
</dbReference>
<keyword evidence="4 9" id="KW-0547">Nucleotide-binding</keyword>
<evidence type="ECO:0000259" key="11">
    <source>
        <dbReference type="Pfam" id="PF00133"/>
    </source>
</evidence>
<dbReference type="GO" id="GO:0005829">
    <property type="term" value="C:cytosol"/>
    <property type="evidence" value="ECO:0007669"/>
    <property type="project" value="TreeGrafter"/>
</dbReference>
<evidence type="ECO:0000313" key="16">
    <source>
        <dbReference type="Proteomes" id="UP000032702"/>
    </source>
</evidence>
<evidence type="ECO:0000259" key="12">
    <source>
        <dbReference type="Pfam" id="PF08264"/>
    </source>
</evidence>
<evidence type="ECO:0000313" key="15">
    <source>
        <dbReference type="EMBL" id="EAU64115.1"/>
    </source>
</evidence>
<keyword evidence="7 9" id="KW-0030">Aminoacyl-tRNA synthetase</keyword>
<dbReference type="HAMAP" id="MF_00049_B">
    <property type="entry name" value="Leu_tRNA_synth_B"/>
    <property type="match status" value="1"/>
</dbReference>
<dbReference type="InterPro" id="IPR002300">
    <property type="entry name" value="aa-tRNA-synth_Ia"/>
</dbReference>
<feature type="domain" description="Methionyl/Leucyl tRNA synthetase" evidence="13">
    <location>
        <begin position="74"/>
        <end position="216"/>
    </location>
</feature>
<dbReference type="Gene3D" id="1.10.730.10">
    <property type="entry name" value="Isoleucyl-tRNA Synthetase, Domain 1"/>
    <property type="match status" value="1"/>
</dbReference>
<evidence type="ECO:0000256" key="9">
    <source>
        <dbReference type="HAMAP-Rule" id="MF_00049"/>
    </source>
</evidence>
<evidence type="ECO:0000256" key="7">
    <source>
        <dbReference type="ARBA" id="ARBA00023146"/>
    </source>
</evidence>
<dbReference type="Gene3D" id="3.40.50.620">
    <property type="entry name" value="HUPs"/>
    <property type="match status" value="2"/>
</dbReference>
<evidence type="ECO:0000256" key="2">
    <source>
        <dbReference type="ARBA" id="ARBA00022490"/>
    </source>
</evidence>
<dbReference type="Pfam" id="PF00133">
    <property type="entry name" value="tRNA-synt_1"/>
    <property type="match status" value="1"/>
</dbReference>
<dbReference type="InterPro" id="IPR009080">
    <property type="entry name" value="tRNAsynth_Ia_anticodon-bd"/>
</dbReference>
<evidence type="ECO:0000259" key="13">
    <source>
        <dbReference type="Pfam" id="PF09334"/>
    </source>
</evidence>
<feature type="binding site" evidence="9">
    <location>
        <position position="629"/>
    </location>
    <ligand>
        <name>ATP</name>
        <dbReference type="ChEBI" id="CHEBI:30616"/>
    </ligand>
</feature>
<dbReference type="Pfam" id="PF13603">
    <property type="entry name" value="tRNA-synt_1_2"/>
    <property type="match status" value="1"/>
</dbReference>
<keyword evidence="6 9" id="KW-0648">Protein biosynthesis</keyword>
<evidence type="ECO:0000256" key="6">
    <source>
        <dbReference type="ARBA" id="ARBA00022917"/>
    </source>
</evidence>
<dbReference type="SUPFAM" id="SSF50677">
    <property type="entry name" value="ValRS/IleRS/LeuRS editing domain"/>
    <property type="match status" value="1"/>
</dbReference>
<dbReference type="GO" id="GO:0004823">
    <property type="term" value="F:leucine-tRNA ligase activity"/>
    <property type="evidence" value="ECO:0007669"/>
    <property type="project" value="UniProtKB-UniRule"/>
</dbReference>
<dbReference type="InterPro" id="IPR014729">
    <property type="entry name" value="Rossmann-like_a/b/a_fold"/>
</dbReference>
<dbReference type="GO" id="GO:0002161">
    <property type="term" value="F:aminoacyl-tRNA deacylase activity"/>
    <property type="evidence" value="ECO:0007669"/>
    <property type="project" value="InterPro"/>
</dbReference>
<protein>
    <recommendedName>
        <fullName evidence="9">Leucine--tRNA ligase</fullName>
        <ecNumber evidence="9">6.1.1.4</ecNumber>
    </recommendedName>
    <alternativeName>
        <fullName evidence="9">Leucyl-tRNA synthetase</fullName>
        <shortName evidence="9">LeuRS</shortName>
    </alternativeName>
</protein>
<feature type="domain" description="Methionyl/Valyl/Leucyl/Isoleucyl-tRNA synthetase anticodon-binding" evidence="12">
    <location>
        <begin position="706"/>
        <end position="826"/>
    </location>
</feature>
<accession>Q08UG4</accession>
<dbReference type="PANTHER" id="PTHR43740">
    <property type="entry name" value="LEUCYL-TRNA SYNTHETASE"/>
    <property type="match status" value="1"/>
</dbReference>
<dbReference type="FunFam" id="3.40.50.620:FF:000056">
    <property type="entry name" value="Leucine--tRNA ligase"/>
    <property type="match status" value="1"/>
</dbReference>
<sequence>MSFPAPGRTGGQVQGPARLLLGARASHKSRNDHMAMNERYEPQAIEGKWQTRWEEAGVFRAGMRPGAPKKYILEMLPYPSGKMHMGHVRNYLIGDVYARYFQMKGYDVLHPMGWDAFGLPAENAAIKDGVHPAVRTQENITSFKEEIRSLGYCYDWAREVNTSQPEYYRWNQWFFIQMLERGLVYRRFSKVNWCTGCLTVIANEQVKDGTCERCDSPVLDKEMPEWAFRITKYSQVLLDGLDTLKEWPERITSMQRNWIGRSEGAEADFAVQGSGEKIRVFTTRIDTVFGCTYVVLAPDHKLVAKVTAPERQAEVSAFVAKMAATSKTDRLAEGAVKEGVFTGAYALNPFTGQPVPIWIANFVLSDYGTGAVMSVPAHDERDFDFARKYGLPVKPVVQPASGEKLPAGEALEAAFTEDGVLSDSGEFSGQASAEARRRLSAKLEAEGRGKATVTYRQKDWGFSRQRYWGTPIPIVYCEKCDPDRRGIPVPVEQLPVRLPEIDTQAVLTGKGEPPLAKVASWVNTTCPRCGGPARREAETMDTFVDSCWYFARYLSPRYAEAPFDAAEARRWLPVDVYVGGPEHAVMHLLYFRFWTRVMKELGLSPVDEPVKRLVTQGIVNGSDGRKMSKRWGNVVAPATIVKKYGADTARAYVMFAGPPERDFDWSDAQVEGAFRFLKRVWTLAVSHESVAGTVYTGPFEGKALEIRRAAHKCLKRVGEAIERLSFNTAIAGIMEYLNALQALGTAETPAEKAAMAEAIRVLAVVLTPFTPHIADEVAEAYGAKAFTVQEAWPDFDPALVVDDEIPYAVQVNGKLRAEIKVSAEASEADVRAVAEADERVKAAMAGKALRKFVFVPKRLVNFVVG</sequence>
<comment type="similarity">
    <text evidence="1 9 10">Belongs to the class-I aminoacyl-tRNA synthetase family.</text>
</comment>
<reference evidence="15 16" key="1">
    <citation type="submission" date="2006-04" db="EMBL/GenBank/DDBJ databases">
        <authorList>
            <person name="Nierman W.C."/>
        </authorList>
    </citation>
    <scope>NUCLEOTIDE SEQUENCE [LARGE SCALE GENOMIC DNA]</scope>
    <source>
        <strain evidence="15 16">DW4/3-1</strain>
    </source>
</reference>
<dbReference type="SUPFAM" id="SSF47323">
    <property type="entry name" value="Anticodon-binding domain of a subclass of class I aminoacyl-tRNA synthetases"/>
    <property type="match status" value="1"/>
</dbReference>
<evidence type="ECO:0000256" key="1">
    <source>
        <dbReference type="ARBA" id="ARBA00005594"/>
    </source>
</evidence>
<keyword evidence="3 9" id="KW-0436">Ligase</keyword>